<dbReference type="InterPro" id="IPR000489">
    <property type="entry name" value="Pterin-binding_dom"/>
</dbReference>
<dbReference type="Pfam" id="PF00809">
    <property type="entry name" value="Pterin_bind"/>
    <property type="match status" value="1"/>
</dbReference>
<dbReference type="PANTHER" id="PTHR20941:SF1">
    <property type="entry name" value="FOLIC ACID SYNTHESIS PROTEIN FOL1"/>
    <property type="match status" value="1"/>
</dbReference>
<dbReference type="InterPro" id="IPR006157">
    <property type="entry name" value="FolB_dom"/>
</dbReference>
<keyword evidence="11" id="KW-0418">Kinase</keyword>
<comment type="caution">
    <text evidence="17">The sequence shown here is derived from an EMBL/GenBank/DDBJ whole genome shotgun (WGS) entry which is preliminary data.</text>
</comment>
<organism evidence="17 18">
    <name type="scientific">Sparassis crispa</name>
    <dbReference type="NCBI Taxonomy" id="139825"/>
    <lineage>
        <taxon>Eukaryota</taxon>
        <taxon>Fungi</taxon>
        <taxon>Dikarya</taxon>
        <taxon>Basidiomycota</taxon>
        <taxon>Agaricomycotina</taxon>
        <taxon>Agaricomycetes</taxon>
        <taxon>Polyporales</taxon>
        <taxon>Sparassidaceae</taxon>
        <taxon>Sparassis</taxon>
    </lineage>
</organism>
<evidence type="ECO:0000259" key="16">
    <source>
        <dbReference type="PROSITE" id="PS50972"/>
    </source>
</evidence>
<evidence type="ECO:0000256" key="5">
    <source>
        <dbReference type="ARBA" id="ARBA00005051"/>
    </source>
</evidence>
<dbReference type="PROSITE" id="PS50972">
    <property type="entry name" value="PTERIN_BINDING"/>
    <property type="match status" value="1"/>
</dbReference>
<evidence type="ECO:0000256" key="3">
    <source>
        <dbReference type="ARBA" id="ARBA00001946"/>
    </source>
</evidence>
<comment type="pathway">
    <text evidence="4">Cofactor biosynthesis; tetrahydrofolate biosynthesis; 7,8-dihydrofolate from 2-amino-4-hydroxy-6-hydroxymethyl-7,8-dihydropteridine diphosphate and 4-aminobenzoate: step 1/2.</text>
</comment>
<dbReference type="GO" id="GO:0005740">
    <property type="term" value="C:mitochondrial envelope"/>
    <property type="evidence" value="ECO:0007669"/>
    <property type="project" value="TreeGrafter"/>
</dbReference>
<dbReference type="SUPFAM" id="SSF55083">
    <property type="entry name" value="6-hydroxymethyl-7,8-dihydropterin pyrophosphokinase, HPPK"/>
    <property type="match status" value="1"/>
</dbReference>
<dbReference type="PROSITE" id="PS00794">
    <property type="entry name" value="HPPK"/>
    <property type="match status" value="1"/>
</dbReference>
<evidence type="ECO:0000256" key="2">
    <source>
        <dbReference type="ARBA" id="ARBA00000198"/>
    </source>
</evidence>
<dbReference type="GO" id="GO:0004156">
    <property type="term" value="F:dihydropteroate synthase activity"/>
    <property type="evidence" value="ECO:0007669"/>
    <property type="project" value="UniProtKB-EC"/>
</dbReference>
<evidence type="ECO:0000256" key="12">
    <source>
        <dbReference type="ARBA" id="ARBA00022840"/>
    </source>
</evidence>
<dbReference type="AlphaFoldDB" id="A0A401GNT2"/>
<evidence type="ECO:0000313" key="18">
    <source>
        <dbReference type="Proteomes" id="UP000287166"/>
    </source>
</evidence>
<evidence type="ECO:0000256" key="14">
    <source>
        <dbReference type="ARBA" id="ARBA00022909"/>
    </source>
</evidence>
<dbReference type="Gene3D" id="3.30.70.560">
    <property type="entry name" value="7,8-Dihydro-6-hydroxymethylpterin-pyrophosphokinase HPPK"/>
    <property type="match status" value="1"/>
</dbReference>
<dbReference type="InterPro" id="IPR006390">
    <property type="entry name" value="DHP_synth_dom"/>
</dbReference>
<dbReference type="InterPro" id="IPR045031">
    <property type="entry name" value="DHP_synth-like"/>
</dbReference>
<dbReference type="EMBL" id="BFAD01000005">
    <property type="protein sequence ID" value="GBE83404.1"/>
    <property type="molecule type" value="Genomic_DNA"/>
</dbReference>
<evidence type="ECO:0000256" key="13">
    <source>
        <dbReference type="ARBA" id="ARBA00022842"/>
    </source>
</evidence>
<keyword evidence="18" id="KW-1185">Reference proteome</keyword>
<evidence type="ECO:0000256" key="6">
    <source>
        <dbReference type="ARBA" id="ARBA00009640"/>
    </source>
</evidence>
<reference evidence="17 18" key="1">
    <citation type="journal article" date="2018" name="Sci. Rep.">
        <title>Genome sequence of the cauliflower mushroom Sparassis crispa (Hanabiratake) and its association with beneficial usage.</title>
        <authorList>
            <person name="Kiyama R."/>
            <person name="Furutani Y."/>
            <person name="Kawaguchi K."/>
            <person name="Nakanishi T."/>
        </authorList>
    </citation>
    <scope>NUCLEOTIDE SEQUENCE [LARGE SCALE GENOMIC DNA]</scope>
</reference>
<dbReference type="NCBIfam" id="TIGR01496">
    <property type="entry name" value="DHPS"/>
    <property type="match status" value="1"/>
</dbReference>
<comment type="similarity">
    <text evidence="6">In the N-terminal section; belongs to the DHNA family.</text>
</comment>
<dbReference type="GO" id="GO:0046656">
    <property type="term" value="P:folic acid biosynthetic process"/>
    <property type="evidence" value="ECO:0007669"/>
    <property type="project" value="UniProtKB-KW"/>
</dbReference>
<dbReference type="GO" id="GO:0016301">
    <property type="term" value="F:kinase activity"/>
    <property type="evidence" value="ECO:0007669"/>
    <property type="project" value="UniProtKB-KW"/>
</dbReference>
<evidence type="ECO:0000256" key="11">
    <source>
        <dbReference type="ARBA" id="ARBA00022777"/>
    </source>
</evidence>
<feature type="domain" description="Pterin-binding" evidence="16">
    <location>
        <begin position="477"/>
        <end position="791"/>
    </location>
</feature>
<proteinExistence type="inferred from homology"/>
<dbReference type="CDD" id="cd00739">
    <property type="entry name" value="DHPS"/>
    <property type="match status" value="1"/>
</dbReference>
<dbReference type="UniPathway" id="UPA00077">
    <property type="reaction ID" value="UER00155"/>
</dbReference>
<dbReference type="InterPro" id="IPR000550">
    <property type="entry name" value="Hppk"/>
</dbReference>
<dbReference type="GO" id="GO:0005524">
    <property type="term" value="F:ATP binding"/>
    <property type="evidence" value="ECO:0007669"/>
    <property type="project" value="UniProtKB-KW"/>
</dbReference>
<dbReference type="Gene3D" id="3.30.1130.10">
    <property type="match status" value="2"/>
</dbReference>
<dbReference type="FunCoup" id="A0A401GNT2">
    <property type="interactions" value="189"/>
</dbReference>
<evidence type="ECO:0000256" key="15">
    <source>
        <dbReference type="ARBA" id="ARBA00023268"/>
    </source>
</evidence>
<dbReference type="Gene3D" id="3.20.20.20">
    <property type="entry name" value="Dihydropteroate synthase-like"/>
    <property type="match status" value="1"/>
</dbReference>
<comment type="catalytic activity">
    <reaction evidence="2">
        <text>6-hydroxymethyl-7,8-dihydropterin + ATP = (7,8-dihydropterin-6-yl)methyl diphosphate + AMP + H(+)</text>
        <dbReference type="Rhea" id="RHEA:11412"/>
        <dbReference type="ChEBI" id="CHEBI:15378"/>
        <dbReference type="ChEBI" id="CHEBI:30616"/>
        <dbReference type="ChEBI" id="CHEBI:44841"/>
        <dbReference type="ChEBI" id="CHEBI:72950"/>
        <dbReference type="ChEBI" id="CHEBI:456215"/>
        <dbReference type="EC" id="2.7.6.3"/>
    </reaction>
</comment>
<sequence>MAHDLHQAAENDDLSHSIDYSSVLSSLASSCAAPSSSLEVLSERICDTCFTSYPELGELYVSISRPKALLHARATRIVSEWRRSHHDPVHEKFFIEELDCQAIVGVNPCEREEKQRVRFNIMLDRHKRRAQFDFHEVARKVFENVQSSSHLTLEALASLTARTVLLHTGTISDRVTVRAAKPSALVLAEAAEVEITRTLRDYEPSSASTLKQTHENNVTHAPASPTPSLFSLLAALPERSGHDETVYAHRAAIALGANLGDRFANIELALRLLEMPDGTGRPRAAVVDTSFLYETAPMYVTDQPQFINGACMIETDMNPRSLLAFLKDIEATVGRVSSFRNGPRAIDLDILTFDAMTVDTRPESKKDKLDNLTGELVVPHPRIAEREFVLRPLSDMIPDYVHPVLGKPVRTLLLELVAKQSTDTPAMSKVVPFPRYPYISPSIATVTPGIPSVPPTATYWTFPVYSSTSSRRPLQKSYVMGTLNATPDSFSDGSRHNTTPAAVAYATASVAGGADIIDVGGYSTRPGAAYVSPDEEISRVIPVVEAIRGLSSEQNTVSADARLSARTADVPISVDTFRWEVADAAVRAGASCINDVYAFTGPAYPLDMSAAEYFLKFREIARELAVPVVLMHSRGDAASNKDYSAYSYAADSRGRGAVLEGVRVELGEKVEAAVRGRGGLRRWLVIVDPGVGFSKTLEGNLEVLRASSEITAAHPHRRNPLAGFPQLIGTSRKSFLGTILAQPDTGGAYEGRKTRPDERGWATAAAVSCAVQQGAEVIRVHDVLEMGDAIRVAQALWN</sequence>
<protein>
    <submittedName>
        <fullName evidence="17">Folic acid synthesis protein</fullName>
    </submittedName>
</protein>
<dbReference type="CDD" id="cd00483">
    <property type="entry name" value="HPPK"/>
    <property type="match status" value="1"/>
</dbReference>
<dbReference type="GO" id="GO:0046872">
    <property type="term" value="F:metal ion binding"/>
    <property type="evidence" value="ECO:0007669"/>
    <property type="project" value="UniProtKB-KW"/>
</dbReference>
<comment type="cofactor">
    <cofactor evidence="3">
        <name>Mg(2+)</name>
        <dbReference type="ChEBI" id="CHEBI:18420"/>
    </cofactor>
</comment>
<keyword evidence="15" id="KW-0511">Multifunctional enzyme</keyword>
<keyword evidence="10" id="KW-0547">Nucleotide-binding</keyword>
<evidence type="ECO:0000256" key="10">
    <source>
        <dbReference type="ARBA" id="ARBA00022741"/>
    </source>
</evidence>
<dbReference type="InterPro" id="IPR043133">
    <property type="entry name" value="GTP-CH-I_C/QueF"/>
</dbReference>
<evidence type="ECO:0000313" key="17">
    <source>
        <dbReference type="EMBL" id="GBE83404.1"/>
    </source>
</evidence>
<dbReference type="GO" id="GO:0004150">
    <property type="term" value="F:dihydroneopterin aldolase activity"/>
    <property type="evidence" value="ECO:0007669"/>
    <property type="project" value="InterPro"/>
</dbReference>
<accession>A0A401GNT2</accession>
<keyword evidence="13" id="KW-0460">Magnesium</keyword>
<keyword evidence="9" id="KW-0479">Metal-binding</keyword>
<dbReference type="Proteomes" id="UP000287166">
    <property type="component" value="Unassembled WGS sequence"/>
</dbReference>
<name>A0A401GNT2_9APHY</name>
<keyword evidence="12" id="KW-0067">ATP-binding</keyword>
<dbReference type="Pfam" id="PF02152">
    <property type="entry name" value="FolB"/>
    <property type="match status" value="2"/>
</dbReference>
<dbReference type="GO" id="GO:0003848">
    <property type="term" value="F:2-amino-4-hydroxy-6-hydroxymethyldihydropteridine diphosphokinase activity"/>
    <property type="evidence" value="ECO:0007669"/>
    <property type="project" value="UniProtKB-EC"/>
</dbReference>
<dbReference type="PROSITE" id="PS00793">
    <property type="entry name" value="DHPS_2"/>
    <property type="match status" value="1"/>
</dbReference>
<dbReference type="NCBIfam" id="TIGR01498">
    <property type="entry name" value="folK"/>
    <property type="match status" value="1"/>
</dbReference>
<evidence type="ECO:0000256" key="8">
    <source>
        <dbReference type="ARBA" id="ARBA00022679"/>
    </source>
</evidence>
<comment type="pathway">
    <text evidence="5">Cofactor biosynthesis; tetrahydrofolate biosynthesis; 2-amino-4-hydroxy-6-hydroxymethyl-7,8-dihydropteridine diphosphate from 7,8-dihydroneopterin triphosphate: step 4/4.</text>
</comment>
<keyword evidence="8" id="KW-0808">Transferase</keyword>
<dbReference type="GO" id="GO:0046654">
    <property type="term" value="P:tetrahydrofolate biosynthetic process"/>
    <property type="evidence" value="ECO:0007669"/>
    <property type="project" value="UniProtKB-UniPathway"/>
</dbReference>
<dbReference type="RefSeq" id="XP_027614317.1">
    <property type="nucleotide sequence ID" value="XM_027758516.1"/>
</dbReference>
<evidence type="ECO:0000256" key="9">
    <source>
        <dbReference type="ARBA" id="ARBA00022723"/>
    </source>
</evidence>
<dbReference type="GeneID" id="38780321"/>
<dbReference type="PANTHER" id="PTHR20941">
    <property type="entry name" value="FOLATE SYNTHESIS PROTEINS"/>
    <property type="match status" value="1"/>
</dbReference>
<comment type="catalytic activity">
    <reaction evidence="1">
        <text>(7,8-dihydropterin-6-yl)methyl diphosphate + 4-aminobenzoate = 7,8-dihydropteroate + diphosphate</text>
        <dbReference type="Rhea" id="RHEA:19949"/>
        <dbReference type="ChEBI" id="CHEBI:17836"/>
        <dbReference type="ChEBI" id="CHEBI:17839"/>
        <dbReference type="ChEBI" id="CHEBI:33019"/>
        <dbReference type="ChEBI" id="CHEBI:72950"/>
        <dbReference type="EC" id="2.5.1.15"/>
    </reaction>
</comment>
<dbReference type="InterPro" id="IPR011005">
    <property type="entry name" value="Dihydropteroate_synth-like_sf"/>
</dbReference>
<dbReference type="SUPFAM" id="SSF51717">
    <property type="entry name" value="Dihydropteroate synthetase-like"/>
    <property type="match status" value="1"/>
</dbReference>
<dbReference type="InParanoid" id="A0A401GNT2"/>
<evidence type="ECO:0000256" key="4">
    <source>
        <dbReference type="ARBA" id="ARBA00004763"/>
    </source>
</evidence>
<keyword evidence="14" id="KW-0289">Folate biosynthesis</keyword>
<dbReference type="InterPro" id="IPR035907">
    <property type="entry name" value="Hppk_sf"/>
</dbReference>
<dbReference type="SMART" id="SM00905">
    <property type="entry name" value="FolB"/>
    <property type="match status" value="1"/>
</dbReference>
<dbReference type="SUPFAM" id="SSF55620">
    <property type="entry name" value="Tetrahydrobiopterin biosynthesis enzymes-like"/>
    <property type="match status" value="2"/>
</dbReference>
<dbReference type="OrthoDB" id="615426at2759"/>
<comment type="similarity">
    <text evidence="7">In the C-terminal section; belongs to the DHPS family.</text>
</comment>
<dbReference type="STRING" id="139825.A0A401GNT2"/>
<evidence type="ECO:0000256" key="1">
    <source>
        <dbReference type="ARBA" id="ARBA00000012"/>
    </source>
</evidence>
<gene>
    <name evidence="17" type="ORF">SCP_0504520</name>
</gene>
<dbReference type="Pfam" id="PF01288">
    <property type="entry name" value="HPPK"/>
    <property type="match status" value="1"/>
</dbReference>
<evidence type="ECO:0000256" key="7">
    <source>
        <dbReference type="ARBA" id="ARBA00009951"/>
    </source>
</evidence>